<evidence type="ECO:0000313" key="3">
    <source>
        <dbReference type="Proteomes" id="UP000766904"/>
    </source>
</evidence>
<reference evidence="2" key="1">
    <citation type="submission" date="2017-11" db="EMBL/GenBank/DDBJ databases">
        <authorList>
            <person name="Kajale S.C."/>
            <person name="Sharma A."/>
        </authorList>
    </citation>
    <scope>NUCLEOTIDE SEQUENCE</scope>
    <source>
        <strain evidence="2">LS1_42</strain>
    </source>
</reference>
<name>A0A8J8Q285_9EURY</name>
<protein>
    <submittedName>
        <fullName evidence="2">Uncharacterized protein</fullName>
    </submittedName>
</protein>
<feature type="transmembrane region" description="Helical" evidence="1">
    <location>
        <begin position="40"/>
        <end position="62"/>
    </location>
</feature>
<dbReference type="AlphaFoldDB" id="A0A8J8Q285"/>
<feature type="transmembrane region" description="Helical" evidence="1">
    <location>
        <begin position="74"/>
        <end position="93"/>
    </location>
</feature>
<dbReference type="RefSeq" id="WP_148858743.1">
    <property type="nucleotide sequence ID" value="NZ_PHNJ01000007.1"/>
</dbReference>
<keyword evidence="1" id="KW-0472">Membrane</keyword>
<gene>
    <name evidence="2" type="ORF">CV102_14710</name>
</gene>
<organism evidence="2 3">
    <name type="scientific">Natronococcus pandeyae</name>
    <dbReference type="NCBI Taxonomy" id="2055836"/>
    <lineage>
        <taxon>Archaea</taxon>
        <taxon>Methanobacteriati</taxon>
        <taxon>Methanobacteriota</taxon>
        <taxon>Stenosarchaea group</taxon>
        <taxon>Halobacteria</taxon>
        <taxon>Halobacteriales</taxon>
        <taxon>Natrialbaceae</taxon>
        <taxon>Natronococcus</taxon>
    </lineage>
</organism>
<keyword evidence="3" id="KW-1185">Reference proteome</keyword>
<sequence length="139" mass="14763">MDSSRGSSGYLLLVGSVVAVAVVYAVLVPRHAGGGDESRALLYIVVGWVPFTLTFYAIGRLFSSPSALPSMQAADAGLALFLVSLLLSLGLEAWGVPPEQLPEAYVLQAIGIFVGLAFFGWAVGRRSKAITQHARETRR</sequence>
<evidence type="ECO:0000313" key="2">
    <source>
        <dbReference type="EMBL" id="TYL37967.1"/>
    </source>
</evidence>
<keyword evidence="1" id="KW-1133">Transmembrane helix</keyword>
<feature type="transmembrane region" description="Helical" evidence="1">
    <location>
        <begin position="105"/>
        <end position="123"/>
    </location>
</feature>
<evidence type="ECO:0000256" key="1">
    <source>
        <dbReference type="SAM" id="Phobius"/>
    </source>
</evidence>
<accession>A0A8J8Q285</accession>
<dbReference type="Proteomes" id="UP000766904">
    <property type="component" value="Unassembled WGS sequence"/>
</dbReference>
<dbReference type="OrthoDB" id="202653at2157"/>
<dbReference type="EMBL" id="PHNJ01000007">
    <property type="protein sequence ID" value="TYL37967.1"/>
    <property type="molecule type" value="Genomic_DNA"/>
</dbReference>
<comment type="caution">
    <text evidence="2">The sequence shown here is derived from an EMBL/GenBank/DDBJ whole genome shotgun (WGS) entry which is preliminary data.</text>
</comment>
<keyword evidence="1" id="KW-0812">Transmembrane</keyword>
<proteinExistence type="predicted"/>
<feature type="transmembrane region" description="Helical" evidence="1">
    <location>
        <begin position="9"/>
        <end position="28"/>
    </location>
</feature>